<reference evidence="3" key="1">
    <citation type="journal article" date="2023" name="Mol. Phylogenet. Evol.">
        <title>Genome-scale phylogeny and comparative genomics of the fungal order Sordariales.</title>
        <authorList>
            <person name="Hensen N."/>
            <person name="Bonometti L."/>
            <person name="Westerberg I."/>
            <person name="Brannstrom I.O."/>
            <person name="Guillou S."/>
            <person name="Cros-Aarteil S."/>
            <person name="Calhoun S."/>
            <person name="Haridas S."/>
            <person name="Kuo A."/>
            <person name="Mondo S."/>
            <person name="Pangilinan J."/>
            <person name="Riley R."/>
            <person name="LaButti K."/>
            <person name="Andreopoulos B."/>
            <person name="Lipzen A."/>
            <person name="Chen C."/>
            <person name="Yan M."/>
            <person name="Daum C."/>
            <person name="Ng V."/>
            <person name="Clum A."/>
            <person name="Steindorff A."/>
            <person name="Ohm R.A."/>
            <person name="Martin F."/>
            <person name="Silar P."/>
            <person name="Natvig D.O."/>
            <person name="Lalanne C."/>
            <person name="Gautier V."/>
            <person name="Ament-Velasquez S.L."/>
            <person name="Kruys A."/>
            <person name="Hutchinson M.I."/>
            <person name="Powell A.J."/>
            <person name="Barry K."/>
            <person name="Miller A.N."/>
            <person name="Grigoriev I.V."/>
            <person name="Debuchy R."/>
            <person name="Gladieux P."/>
            <person name="Hiltunen Thoren M."/>
            <person name="Johannesson H."/>
        </authorList>
    </citation>
    <scope>NUCLEOTIDE SEQUENCE</scope>
    <source>
        <strain evidence="3">CBS 232.78</strain>
    </source>
</reference>
<dbReference type="PANTHER" id="PTHR11567">
    <property type="entry name" value="ACID PHOSPHATASE-RELATED"/>
    <property type="match status" value="1"/>
</dbReference>
<feature type="transmembrane region" description="Helical" evidence="2">
    <location>
        <begin position="30"/>
        <end position="47"/>
    </location>
</feature>
<keyword evidence="2" id="KW-0472">Membrane</keyword>
<evidence type="ECO:0000313" key="3">
    <source>
        <dbReference type="EMBL" id="KAK3387283.1"/>
    </source>
</evidence>
<evidence type="ECO:0000256" key="1">
    <source>
        <dbReference type="ARBA" id="ARBA00005375"/>
    </source>
</evidence>
<dbReference type="PANTHER" id="PTHR11567:SF195">
    <property type="entry name" value="ACID PHOSPHATASE, PUTATIVE (AFU_ORTHOLOGUE AFUA_3G14570)-RELATED"/>
    <property type="match status" value="1"/>
</dbReference>
<dbReference type="Pfam" id="PF00328">
    <property type="entry name" value="His_Phos_2"/>
    <property type="match status" value="1"/>
</dbReference>
<proteinExistence type="inferred from homology"/>
<comment type="caution">
    <text evidence="3">The sequence shown here is derived from an EMBL/GenBank/DDBJ whole genome shotgun (WGS) entry which is preliminary data.</text>
</comment>
<dbReference type="InterPro" id="IPR029033">
    <property type="entry name" value="His_PPase_superfam"/>
</dbReference>
<dbReference type="SUPFAM" id="SSF53254">
    <property type="entry name" value="Phosphoglycerate mutase-like"/>
    <property type="match status" value="1"/>
</dbReference>
<comment type="similarity">
    <text evidence="1">Belongs to the histidine acid phosphatase family.</text>
</comment>
<name>A0AAE0NT75_9PEZI</name>
<dbReference type="AlphaFoldDB" id="A0AAE0NT75"/>
<keyword evidence="2" id="KW-1133">Transmembrane helix</keyword>
<dbReference type="InterPro" id="IPR050645">
    <property type="entry name" value="Histidine_acid_phosphatase"/>
</dbReference>
<dbReference type="Proteomes" id="UP001285441">
    <property type="component" value="Unassembled WGS sequence"/>
</dbReference>
<dbReference type="GO" id="GO:0016791">
    <property type="term" value="F:phosphatase activity"/>
    <property type="evidence" value="ECO:0007669"/>
    <property type="project" value="TreeGrafter"/>
</dbReference>
<evidence type="ECO:0000313" key="4">
    <source>
        <dbReference type="Proteomes" id="UP001285441"/>
    </source>
</evidence>
<protein>
    <submittedName>
        <fullName evidence="3">Histidine phosphatase superfamily</fullName>
    </submittedName>
</protein>
<keyword evidence="2" id="KW-0812">Transmembrane</keyword>
<dbReference type="InterPro" id="IPR000560">
    <property type="entry name" value="His_Pase_clade-2"/>
</dbReference>
<gene>
    <name evidence="3" type="ORF">B0H63DRAFT_469714</name>
</gene>
<dbReference type="EMBL" id="JAULSW010000003">
    <property type="protein sequence ID" value="KAK3387283.1"/>
    <property type="molecule type" value="Genomic_DNA"/>
</dbReference>
<dbReference type="Gene3D" id="3.40.50.1240">
    <property type="entry name" value="Phosphoglycerate mutase-like"/>
    <property type="match status" value="1"/>
</dbReference>
<organism evidence="3 4">
    <name type="scientific">Podospora didyma</name>
    <dbReference type="NCBI Taxonomy" id="330526"/>
    <lineage>
        <taxon>Eukaryota</taxon>
        <taxon>Fungi</taxon>
        <taxon>Dikarya</taxon>
        <taxon>Ascomycota</taxon>
        <taxon>Pezizomycotina</taxon>
        <taxon>Sordariomycetes</taxon>
        <taxon>Sordariomycetidae</taxon>
        <taxon>Sordariales</taxon>
        <taxon>Podosporaceae</taxon>
        <taxon>Podospora</taxon>
    </lineage>
</organism>
<accession>A0AAE0NT75</accession>
<evidence type="ECO:0000256" key="2">
    <source>
        <dbReference type="SAM" id="Phobius"/>
    </source>
</evidence>
<reference evidence="3" key="2">
    <citation type="submission" date="2023-06" db="EMBL/GenBank/DDBJ databases">
        <authorList>
            <consortium name="Lawrence Berkeley National Laboratory"/>
            <person name="Haridas S."/>
            <person name="Hensen N."/>
            <person name="Bonometti L."/>
            <person name="Westerberg I."/>
            <person name="Brannstrom I.O."/>
            <person name="Guillou S."/>
            <person name="Cros-Aarteil S."/>
            <person name="Calhoun S."/>
            <person name="Kuo A."/>
            <person name="Mondo S."/>
            <person name="Pangilinan J."/>
            <person name="Riley R."/>
            <person name="LaButti K."/>
            <person name="Andreopoulos B."/>
            <person name="Lipzen A."/>
            <person name="Chen C."/>
            <person name="Yanf M."/>
            <person name="Daum C."/>
            <person name="Ng V."/>
            <person name="Clum A."/>
            <person name="Steindorff A."/>
            <person name="Ohm R."/>
            <person name="Martin F."/>
            <person name="Silar P."/>
            <person name="Natvig D."/>
            <person name="Lalanne C."/>
            <person name="Gautier V."/>
            <person name="Ament-velasquez S.L."/>
            <person name="Kruys A."/>
            <person name="Hutchinson M.I."/>
            <person name="Powell A.J."/>
            <person name="Barry K."/>
            <person name="Miller A.N."/>
            <person name="Grigoriev I.V."/>
            <person name="Debuchy R."/>
            <person name="Gladieux P."/>
            <person name="Thoren M.H."/>
            <person name="Johannesson H."/>
        </authorList>
    </citation>
    <scope>NUCLEOTIDE SEQUENCE</scope>
    <source>
        <strain evidence="3">CBS 232.78</strain>
    </source>
</reference>
<keyword evidence="4" id="KW-1185">Reference proteome</keyword>
<sequence>MMRRRRIPTIAVHNNLIIPQIAPSRRAQSIVAIAIIPLGAAFLLLQFGDSMRWLSVAGLLVPLFISGIEGAIDLDWHPPDQTLINNITAVISGPGVYGFIYNSSDSPRYGTYNWCNMPHVRRDEYVPAPSEYELVYVELIHRHHKRTPYASNSFPVEPYRWDCDDEAVFSYASPLLQEEQQQQQQRSAVPIYWNFQASSSQNPFSPGTGGWTGSCQFPQITSGGLDDSFQHGVDLYGVYHSLLGLLPSHSDPPESWRQKTSFRVTTNTITSQVAGMLLGGLVGPAVPKISVTVQPAAIDSLEPRYPCPRAAALMSIAKSSAAWKAHLRAAQPLFDTLDAISGVNPSDVSFHESVDHYYDNLSARQCHAKPLPCHPNAVSERGNCVNQDMADAVYRLGHWEYSYMYRDAGPEALAAAVAGYGVWVAELASHLRDVVAHDTKPDTVWRHNIAHDGSLSRLLAVLQVDEMVWPGMGAEVVFELFRKKEKGDGSGYFVRVLFGGRVLTSSSPALGRMNLLLVETLLGYFDGLVGVDAGLVKGKCAS</sequence>